<evidence type="ECO:0000313" key="6">
    <source>
        <dbReference type="Proteomes" id="UP000550729"/>
    </source>
</evidence>
<dbReference type="PROSITE" id="PS00041">
    <property type="entry name" value="HTH_ARAC_FAMILY_1"/>
    <property type="match status" value="1"/>
</dbReference>
<dbReference type="Pfam" id="PF14525">
    <property type="entry name" value="AraC_binding_2"/>
    <property type="match status" value="1"/>
</dbReference>
<dbReference type="InterPro" id="IPR009057">
    <property type="entry name" value="Homeodomain-like_sf"/>
</dbReference>
<dbReference type="InterPro" id="IPR035418">
    <property type="entry name" value="AraC-bd_2"/>
</dbReference>
<organism evidence="5 6">
    <name type="scientific">Gordonia asplenii</name>
    <dbReference type="NCBI Taxonomy" id="2725283"/>
    <lineage>
        <taxon>Bacteria</taxon>
        <taxon>Bacillati</taxon>
        <taxon>Actinomycetota</taxon>
        <taxon>Actinomycetes</taxon>
        <taxon>Mycobacteriales</taxon>
        <taxon>Gordoniaceae</taxon>
        <taxon>Gordonia</taxon>
    </lineage>
</organism>
<proteinExistence type="predicted"/>
<dbReference type="PANTHER" id="PTHR46796:SF6">
    <property type="entry name" value="ARAC SUBFAMILY"/>
    <property type="match status" value="1"/>
</dbReference>
<dbReference type="GO" id="GO:0003700">
    <property type="term" value="F:DNA-binding transcription factor activity"/>
    <property type="evidence" value="ECO:0007669"/>
    <property type="project" value="InterPro"/>
</dbReference>
<evidence type="ECO:0000256" key="2">
    <source>
        <dbReference type="ARBA" id="ARBA00023125"/>
    </source>
</evidence>
<evidence type="ECO:0000259" key="4">
    <source>
        <dbReference type="PROSITE" id="PS01124"/>
    </source>
</evidence>
<keyword evidence="2" id="KW-0238">DNA-binding</keyword>
<dbReference type="InterPro" id="IPR050204">
    <property type="entry name" value="AraC_XylS_family_regulators"/>
</dbReference>
<protein>
    <submittedName>
        <fullName evidence="5">Helix-turn-helix domain-containing protein</fullName>
    </submittedName>
</protein>
<dbReference type="RefSeq" id="WP_170192264.1">
    <property type="nucleotide sequence ID" value="NZ_JABBNB010000001.1"/>
</dbReference>
<gene>
    <name evidence="5" type="ORF">HH308_00850</name>
</gene>
<dbReference type="Proteomes" id="UP000550729">
    <property type="component" value="Unassembled WGS sequence"/>
</dbReference>
<name>A0A848KKZ0_9ACTN</name>
<dbReference type="InterPro" id="IPR020449">
    <property type="entry name" value="Tscrpt_reg_AraC-type_HTH"/>
</dbReference>
<dbReference type="InterPro" id="IPR018060">
    <property type="entry name" value="HTH_AraC"/>
</dbReference>
<evidence type="ECO:0000313" key="5">
    <source>
        <dbReference type="EMBL" id="NMN99763.1"/>
    </source>
</evidence>
<dbReference type="Pfam" id="PF12833">
    <property type="entry name" value="HTH_18"/>
    <property type="match status" value="1"/>
</dbReference>
<keyword evidence="1" id="KW-0805">Transcription regulation</keyword>
<dbReference type="PROSITE" id="PS01124">
    <property type="entry name" value="HTH_ARAC_FAMILY_2"/>
    <property type="match status" value="1"/>
</dbReference>
<dbReference type="EMBL" id="JABBNB010000001">
    <property type="protein sequence ID" value="NMN99763.1"/>
    <property type="molecule type" value="Genomic_DNA"/>
</dbReference>
<feature type="domain" description="HTH araC/xylS-type" evidence="4">
    <location>
        <begin position="211"/>
        <end position="313"/>
    </location>
</feature>
<dbReference type="InterPro" id="IPR018062">
    <property type="entry name" value="HTH_AraC-typ_CS"/>
</dbReference>
<dbReference type="AlphaFoldDB" id="A0A848KKZ0"/>
<dbReference type="GO" id="GO:0043565">
    <property type="term" value="F:sequence-specific DNA binding"/>
    <property type="evidence" value="ECO:0007669"/>
    <property type="project" value="InterPro"/>
</dbReference>
<dbReference type="Gene3D" id="1.10.10.60">
    <property type="entry name" value="Homeodomain-like"/>
    <property type="match status" value="1"/>
</dbReference>
<keyword evidence="6" id="KW-1185">Reference proteome</keyword>
<reference evidence="5 6" key="1">
    <citation type="submission" date="2020-04" db="EMBL/GenBank/DDBJ databases">
        <title>Gordonia sp. nov. TBRC 11910.</title>
        <authorList>
            <person name="Suriyachadkun C."/>
        </authorList>
    </citation>
    <scope>NUCLEOTIDE SEQUENCE [LARGE SCALE GENOMIC DNA]</scope>
    <source>
        <strain evidence="5 6">TBRC 11910</strain>
    </source>
</reference>
<keyword evidence="3" id="KW-0804">Transcription</keyword>
<accession>A0A848KKZ0</accession>
<dbReference type="SMART" id="SM00342">
    <property type="entry name" value="HTH_ARAC"/>
    <property type="match status" value="1"/>
</dbReference>
<sequence>MALAFDTDLIGTADRMDAIVAAFAEASAPAFVTREGTGTDPRVRMDVWHTGPAELFRGQMAGIRLRRTATQISRESSPMFALAVQQAGYARHEQHGRQRVIAPGDLLATDLNSPYDYVFTDAGVAQALHVPLDSVDLGYGLLRRACVTAAENPLRGVLAQHINEVSPASRAVGPLVADQLGTATIELVRAFVLTASDRPQARDALAGTLGVRVHGYVRQHLRDPTLTPQSIARAHSVSVRQLYKVTAELHDGGLAHWITTQRLAGAHHELADPNCRHRSIAMIARSWGFVSAPHFSRRFRRAYGMTPREWRELSDTVEREPGPG</sequence>
<dbReference type="SUPFAM" id="SSF46689">
    <property type="entry name" value="Homeodomain-like"/>
    <property type="match status" value="1"/>
</dbReference>
<evidence type="ECO:0000256" key="3">
    <source>
        <dbReference type="ARBA" id="ARBA00023163"/>
    </source>
</evidence>
<dbReference type="PANTHER" id="PTHR46796">
    <property type="entry name" value="HTH-TYPE TRANSCRIPTIONAL ACTIVATOR RHAS-RELATED"/>
    <property type="match status" value="1"/>
</dbReference>
<comment type="caution">
    <text evidence="5">The sequence shown here is derived from an EMBL/GenBank/DDBJ whole genome shotgun (WGS) entry which is preliminary data.</text>
</comment>
<evidence type="ECO:0000256" key="1">
    <source>
        <dbReference type="ARBA" id="ARBA00023015"/>
    </source>
</evidence>
<dbReference type="PRINTS" id="PR00032">
    <property type="entry name" value="HTHARAC"/>
</dbReference>